<dbReference type="EMBL" id="DXGC01000090">
    <property type="protein sequence ID" value="HIW92163.1"/>
    <property type="molecule type" value="Genomic_DNA"/>
</dbReference>
<dbReference type="PANTHER" id="PTHR40763:SF5">
    <property type="entry name" value="MEMBRANE PROTEIN"/>
    <property type="match status" value="1"/>
</dbReference>
<dbReference type="PANTHER" id="PTHR40763">
    <property type="entry name" value="MEMBRANE PROTEIN-RELATED"/>
    <property type="match status" value="1"/>
</dbReference>
<dbReference type="Pfam" id="PF08044">
    <property type="entry name" value="DUF1707"/>
    <property type="match status" value="1"/>
</dbReference>
<accession>A0A9D1RQ63</accession>
<feature type="region of interest" description="Disordered" evidence="1">
    <location>
        <begin position="90"/>
        <end position="117"/>
    </location>
</feature>
<evidence type="ECO:0000256" key="1">
    <source>
        <dbReference type="SAM" id="MobiDB-lite"/>
    </source>
</evidence>
<reference evidence="3" key="1">
    <citation type="journal article" date="2021" name="PeerJ">
        <title>Extensive microbial diversity within the chicken gut microbiome revealed by metagenomics and culture.</title>
        <authorList>
            <person name="Gilroy R."/>
            <person name="Ravi A."/>
            <person name="Getino M."/>
            <person name="Pursley I."/>
            <person name="Horton D.L."/>
            <person name="Alikhan N.F."/>
            <person name="Baker D."/>
            <person name="Gharbi K."/>
            <person name="Hall N."/>
            <person name="Watson M."/>
            <person name="Adriaenssens E.M."/>
            <person name="Foster-Nyarko E."/>
            <person name="Jarju S."/>
            <person name="Secka A."/>
            <person name="Antonio M."/>
            <person name="Oren A."/>
            <person name="Chaudhuri R.R."/>
            <person name="La Ragione R."/>
            <person name="Hildebrand F."/>
            <person name="Pallen M.J."/>
        </authorList>
    </citation>
    <scope>NUCLEOTIDE SEQUENCE</scope>
    <source>
        <strain evidence="3">CHK32-1732</strain>
    </source>
</reference>
<feature type="region of interest" description="Disordered" evidence="1">
    <location>
        <begin position="1"/>
        <end position="30"/>
    </location>
</feature>
<evidence type="ECO:0000313" key="3">
    <source>
        <dbReference type="EMBL" id="HIW92163.1"/>
    </source>
</evidence>
<sequence length="241" mass="25679">MGTENASGNHNNHGDRDGGRQSIRATTEERERVLRELSAATGRGQLEIGEFDERSGRAWKAQTQTELADLLDDLLPDPMALVTGAAVPRNDVPAQRPVGDVDPGTRGPGPARVTGGRGSEWTVAVFSGAEKKSSWTCGASHKAVFVFGGGLIDLREASFEARETVITVITVFGGAQVLVPEDVRMEEHGFGIFGGFGSGASKKVKTHNRDLPADAPVVRVRGAAIFGGAEARRVPLRRRKN</sequence>
<feature type="domain" description="DUF1707" evidence="2">
    <location>
        <begin position="23"/>
        <end position="74"/>
    </location>
</feature>
<name>A0A9D1RQ63_9CORY</name>
<dbReference type="InterPro" id="IPR012551">
    <property type="entry name" value="DUF1707_SHOCT-like"/>
</dbReference>
<dbReference type="Proteomes" id="UP000824190">
    <property type="component" value="Unassembled WGS sequence"/>
</dbReference>
<gene>
    <name evidence="3" type="ORF">H9870_10940</name>
</gene>
<comment type="caution">
    <text evidence="3">The sequence shown here is derived from an EMBL/GenBank/DDBJ whole genome shotgun (WGS) entry which is preliminary data.</text>
</comment>
<reference evidence="3" key="2">
    <citation type="submission" date="2021-04" db="EMBL/GenBank/DDBJ databases">
        <authorList>
            <person name="Gilroy R."/>
        </authorList>
    </citation>
    <scope>NUCLEOTIDE SEQUENCE</scope>
    <source>
        <strain evidence="3">CHK32-1732</strain>
    </source>
</reference>
<evidence type="ECO:0000313" key="4">
    <source>
        <dbReference type="Proteomes" id="UP000824190"/>
    </source>
</evidence>
<organism evidence="3 4">
    <name type="scientific">Candidatus Corynebacterium avicola</name>
    <dbReference type="NCBI Taxonomy" id="2838527"/>
    <lineage>
        <taxon>Bacteria</taxon>
        <taxon>Bacillati</taxon>
        <taxon>Actinomycetota</taxon>
        <taxon>Actinomycetes</taxon>
        <taxon>Mycobacteriales</taxon>
        <taxon>Corynebacteriaceae</taxon>
        <taxon>Corynebacterium</taxon>
    </lineage>
</organism>
<protein>
    <submittedName>
        <fullName evidence="3">DUF1707 domain-containing protein</fullName>
    </submittedName>
</protein>
<dbReference type="AlphaFoldDB" id="A0A9D1RQ63"/>
<proteinExistence type="predicted"/>
<evidence type="ECO:0000259" key="2">
    <source>
        <dbReference type="Pfam" id="PF08044"/>
    </source>
</evidence>